<proteinExistence type="predicted"/>
<keyword evidence="3" id="KW-1185">Reference proteome</keyword>
<feature type="compositionally biased region" description="Polar residues" evidence="1">
    <location>
        <begin position="224"/>
        <end position="234"/>
    </location>
</feature>
<feature type="compositionally biased region" description="Basic residues" evidence="1">
    <location>
        <begin position="34"/>
        <end position="43"/>
    </location>
</feature>
<dbReference type="AlphaFoldDB" id="A0A3N4IE96"/>
<dbReference type="Proteomes" id="UP000275078">
    <property type="component" value="Unassembled WGS sequence"/>
</dbReference>
<gene>
    <name evidence="2" type="ORF">BJ508DRAFT_344376</name>
</gene>
<reference evidence="2 3" key="1">
    <citation type="journal article" date="2018" name="Nat. Ecol. Evol.">
        <title>Pezizomycetes genomes reveal the molecular basis of ectomycorrhizal truffle lifestyle.</title>
        <authorList>
            <person name="Murat C."/>
            <person name="Payen T."/>
            <person name="Noel B."/>
            <person name="Kuo A."/>
            <person name="Morin E."/>
            <person name="Chen J."/>
            <person name="Kohler A."/>
            <person name="Krizsan K."/>
            <person name="Balestrini R."/>
            <person name="Da Silva C."/>
            <person name="Montanini B."/>
            <person name="Hainaut M."/>
            <person name="Levati E."/>
            <person name="Barry K.W."/>
            <person name="Belfiori B."/>
            <person name="Cichocki N."/>
            <person name="Clum A."/>
            <person name="Dockter R.B."/>
            <person name="Fauchery L."/>
            <person name="Guy J."/>
            <person name="Iotti M."/>
            <person name="Le Tacon F."/>
            <person name="Lindquist E.A."/>
            <person name="Lipzen A."/>
            <person name="Malagnac F."/>
            <person name="Mello A."/>
            <person name="Molinier V."/>
            <person name="Miyauchi S."/>
            <person name="Poulain J."/>
            <person name="Riccioni C."/>
            <person name="Rubini A."/>
            <person name="Sitrit Y."/>
            <person name="Splivallo R."/>
            <person name="Traeger S."/>
            <person name="Wang M."/>
            <person name="Zifcakova L."/>
            <person name="Wipf D."/>
            <person name="Zambonelli A."/>
            <person name="Paolocci F."/>
            <person name="Nowrousian M."/>
            <person name="Ottonello S."/>
            <person name="Baldrian P."/>
            <person name="Spatafora J.W."/>
            <person name="Henrissat B."/>
            <person name="Nagy L.G."/>
            <person name="Aury J.M."/>
            <person name="Wincker P."/>
            <person name="Grigoriev I.V."/>
            <person name="Bonfante P."/>
            <person name="Martin F.M."/>
        </authorList>
    </citation>
    <scope>NUCLEOTIDE SEQUENCE [LARGE SCALE GENOMIC DNA]</scope>
    <source>
        <strain evidence="2 3">RN42</strain>
    </source>
</reference>
<feature type="region of interest" description="Disordered" evidence="1">
    <location>
        <begin position="433"/>
        <end position="482"/>
    </location>
</feature>
<feature type="compositionally biased region" description="Acidic residues" evidence="1">
    <location>
        <begin position="89"/>
        <end position="98"/>
    </location>
</feature>
<dbReference type="EMBL" id="ML119671">
    <property type="protein sequence ID" value="RPA82531.1"/>
    <property type="molecule type" value="Genomic_DNA"/>
</dbReference>
<feature type="region of interest" description="Disordered" evidence="1">
    <location>
        <begin position="1"/>
        <end position="234"/>
    </location>
</feature>
<feature type="compositionally biased region" description="Polar residues" evidence="1">
    <location>
        <begin position="160"/>
        <end position="189"/>
    </location>
</feature>
<protein>
    <submittedName>
        <fullName evidence="2">Uncharacterized protein</fullName>
    </submittedName>
</protein>
<sequence>MAKKCGQCGTKHKGDCPVASLPDPPAAAGDASKKSKKASKKEKFKKEKVASTGKEAKDEAHLVVEATPPALSKSSKKKSKSKTEKETAQAEETEEVSESVETKTDVEVTVTTESIQEEEEVKTTKSKSKKDKKKGRSVKKKDLSSATSASASPDGDGESESASSTEQMEVEPASNTGQVETEPASSTDQMEIEPQKEVELAPPTAQVEAEHALSSREAQAESALETSLGKSASSDDLDFDEVVVGNIYYARVKMNPLVDNSIYNIDESRRRHGYYPCLIVSKIPEHKEATAFGVSTMGGSKKRSLTGYAYIPINGTKADNAWILPISTSGKPGVLGFLNTSYRLILSFGTEGGEPKTTRLDGSTWTKCIAGPAAVQYAFEFERLFMDVIDSPGGWNTDYFRLSAERLADKYRPLLLPSKVAVHHNKDDGLNIDMNCDGDSASDDGSEELNGDSAQDEQKCNPKKRKRGNEEDEYTTGSETRDAARIRQIGPNTTMEQEVLASAITNSNTTATSDGASFNDLYRHFTKEHGVLPCVEISLFHMDDSEVQGLDEIEEEVWDAIWCGERARGYLNLLTA</sequence>
<evidence type="ECO:0000313" key="2">
    <source>
        <dbReference type="EMBL" id="RPA82531.1"/>
    </source>
</evidence>
<evidence type="ECO:0000256" key="1">
    <source>
        <dbReference type="SAM" id="MobiDB-lite"/>
    </source>
</evidence>
<name>A0A3N4IE96_ASCIM</name>
<feature type="compositionally biased region" description="Basic and acidic residues" evidence="1">
    <location>
        <begin position="44"/>
        <end position="62"/>
    </location>
</feature>
<organism evidence="2 3">
    <name type="scientific">Ascobolus immersus RN42</name>
    <dbReference type="NCBI Taxonomy" id="1160509"/>
    <lineage>
        <taxon>Eukaryota</taxon>
        <taxon>Fungi</taxon>
        <taxon>Dikarya</taxon>
        <taxon>Ascomycota</taxon>
        <taxon>Pezizomycotina</taxon>
        <taxon>Pezizomycetes</taxon>
        <taxon>Pezizales</taxon>
        <taxon>Ascobolaceae</taxon>
        <taxon>Ascobolus</taxon>
    </lineage>
</organism>
<feature type="compositionally biased region" description="Basic residues" evidence="1">
    <location>
        <begin position="124"/>
        <end position="139"/>
    </location>
</feature>
<accession>A0A3N4IE96</accession>
<feature type="compositionally biased region" description="Acidic residues" evidence="1">
    <location>
        <begin position="440"/>
        <end position="450"/>
    </location>
</feature>
<evidence type="ECO:0000313" key="3">
    <source>
        <dbReference type="Proteomes" id="UP000275078"/>
    </source>
</evidence>